<evidence type="ECO:0000256" key="7">
    <source>
        <dbReference type="SAM" id="Coils"/>
    </source>
</evidence>
<dbReference type="PANTHER" id="PTHR11136:SF0">
    <property type="entry name" value="DIHYDROFOLATE SYNTHETASE-RELATED"/>
    <property type="match status" value="1"/>
</dbReference>
<dbReference type="EMBL" id="MTYH01000080">
    <property type="protein sequence ID" value="PNP39635.1"/>
    <property type="molecule type" value="Genomic_DNA"/>
</dbReference>
<organism evidence="10 11">
    <name type="scientific">Trichoderma gamsii</name>
    <dbReference type="NCBI Taxonomy" id="398673"/>
    <lineage>
        <taxon>Eukaryota</taxon>
        <taxon>Fungi</taxon>
        <taxon>Dikarya</taxon>
        <taxon>Ascomycota</taxon>
        <taxon>Pezizomycotina</taxon>
        <taxon>Sordariomycetes</taxon>
        <taxon>Hypocreomycetidae</taxon>
        <taxon>Hypocreales</taxon>
        <taxon>Hypocreaceae</taxon>
        <taxon>Trichoderma</taxon>
    </lineage>
</organism>
<keyword evidence="3" id="KW-0479">Metal-binding</keyword>
<evidence type="ECO:0000313" key="11">
    <source>
        <dbReference type="Proteomes" id="UP000236546"/>
    </source>
</evidence>
<dbReference type="Gene3D" id="3.90.190.20">
    <property type="entry name" value="Mur ligase, C-terminal domain"/>
    <property type="match status" value="1"/>
</dbReference>
<dbReference type="InterPro" id="IPR001645">
    <property type="entry name" value="Folylpolyglutamate_synth"/>
</dbReference>
<reference evidence="10 11" key="1">
    <citation type="submission" date="2017-02" db="EMBL/GenBank/DDBJ databases">
        <title>Genomes of Trichoderma spp. with biocontrol activity.</title>
        <authorList>
            <person name="Gardiner D."/>
            <person name="Kazan K."/>
            <person name="Vos C."/>
            <person name="Harvey P."/>
        </authorList>
    </citation>
    <scope>NUCLEOTIDE SEQUENCE [LARGE SCALE GENOMIC DNA]</scope>
    <source>
        <strain evidence="10 11">A5MH</strain>
    </source>
</reference>
<dbReference type="InterPro" id="IPR036565">
    <property type="entry name" value="Mur-like_cat_sf"/>
</dbReference>
<evidence type="ECO:0000256" key="1">
    <source>
        <dbReference type="ARBA" id="ARBA00008276"/>
    </source>
</evidence>
<dbReference type="PANTHER" id="PTHR11136">
    <property type="entry name" value="FOLYLPOLYGLUTAMATE SYNTHASE-RELATED"/>
    <property type="match status" value="1"/>
</dbReference>
<dbReference type="GO" id="GO:0004326">
    <property type="term" value="F:tetrahydrofolylpolyglutamate synthase activity"/>
    <property type="evidence" value="ECO:0007669"/>
    <property type="project" value="InterPro"/>
</dbReference>
<keyword evidence="5" id="KW-0067">ATP-binding</keyword>
<dbReference type="Pfam" id="PF08245">
    <property type="entry name" value="Mur_ligase_M"/>
    <property type="match status" value="1"/>
</dbReference>
<feature type="compositionally biased region" description="Basic and acidic residues" evidence="8">
    <location>
        <begin position="628"/>
        <end position="645"/>
    </location>
</feature>
<feature type="domain" description="Mur ligase central" evidence="9">
    <location>
        <begin position="53"/>
        <end position="206"/>
    </location>
</feature>
<dbReference type="SUPFAM" id="SSF53623">
    <property type="entry name" value="MurD-like peptide ligases, catalytic domain"/>
    <property type="match status" value="1"/>
</dbReference>
<feature type="region of interest" description="Disordered" evidence="8">
    <location>
        <begin position="600"/>
        <end position="703"/>
    </location>
</feature>
<dbReference type="GO" id="GO:0005524">
    <property type="term" value="F:ATP binding"/>
    <property type="evidence" value="ECO:0007669"/>
    <property type="project" value="UniProtKB-KW"/>
</dbReference>
<evidence type="ECO:0000256" key="2">
    <source>
        <dbReference type="ARBA" id="ARBA00022598"/>
    </source>
</evidence>
<feature type="compositionally biased region" description="Basic and acidic residues" evidence="8">
    <location>
        <begin position="669"/>
        <end position="703"/>
    </location>
</feature>
<dbReference type="GO" id="GO:0046872">
    <property type="term" value="F:metal ion binding"/>
    <property type="evidence" value="ECO:0007669"/>
    <property type="project" value="UniProtKB-KW"/>
</dbReference>
<dbReference type="AlphaFoldDB" id="A0A2K0T278"/>
<dbReference type="SUPFAM" id="SSF53244">
    <property type="entry name" value="MurD-like peptide ligases, peptide-binding domain"/>
    <property type="match status" value="1"/>
</dbReference>
<keyword evidence="6" id="KW-0460">Magnesium</keyword>
<evidence type="ECO:0000256" key="4">
    <source>
        <dbReference type="ARBA" id="ARBA00022741"/>
    </source>
</evidence>
<comment type="caution">
    <text evidence="10">The sequence shown here is derived from an EMBL/GenBank/DDBJ whole genome shotgun (WGS) entry which is preliminary data.</text>
</comment>
<sequence>MPSAKEVNRALARIRAVMPAEKKVASANRNIRLGLERIGHVVPKEQGWLGVHVGGTNGKGSVCNLISGLFRLSGISHGMYTSPAMPERHNGVTINGLYVNRRMYEMEVKHIEDKFRRVASGWRFAAGEDPGNLTPFELETAAAFRVFDKMHVNYGVVEVGMGGATDATNIMRQKSVTVITKIDLDHQEYLGNTIEEIAKVKAGIMRPGVPCIVDHTNPSSVMKVLRQHANSIGTQISPSWKGEPLLANLDTERFKLEDYEKQNLLCATLAFRHLFPNYEVDVNKLLAMEPFPSGRKEQVRVTGLTGGSREKPILVDGAHNLLGAEALASYVQHQVRQGDEPISWVMGLSASKSKPFAQVISTLVQPQDNFAFVEYLPGPNEPPPAPVELGREIGKSIVSHESQLYDGDSRIASGVQWACEKAGEGPVIVTGSLYMIRNFYNLDGVEPRRKTKTRRPGAAQLWHYIQLSQKRPLTAEEAREFKQARRHWYLSPTRNTAFKAVRHGGQPKSSIVPERIRALQQQVEFHRKQAQGYRSAIESMEKDLAQEPTVAPTSAVSSDLQASLETLKRHHQEHLGAFNSAMFKLRGHTALPEKKYMSHEEVFGRPAKPKVQKFPFPDDEEASMTANKQHEDTTASLESKLDARSDQIAAREVPTSDARSSRFGKRKSRHDDNEKEKAATEAHDLVDKLTKGRVSSDSEAGKP</sequence>
<evidence type="ECO:0000256" key="6">
    <source>
        <dbReference type="ARBA" id="ARBA00022842"/>
    </source>
</evidence>
<dbReference type="OrthoDB" id="5212574at2759"/>
<evidence type="ECO:0000259" key="9">
    <source>
        <dbReference type="Pfam" id="PF08245"/>
    </source>
</evidence>
<dbReference type="InterPro" id="IPR036615">
    <property type="entry name" value="Mur_ligase_C_dom_sf"/>
</dbReference>
<evidence type="ECO:0000256" key="5">
    <source>
        <dbReference type="ARBA" id="ARBA00022840"/>
    </source>
</evidence>
<evidence type="ECO:0000256" key="8">
    <source>
        <dbReference type="SAM" id="MobiDB-lite"/>
    </source>
</evidence>
<dbReference type="Proteomes" id="UP000236546">
    <property type="component" value="Unassembled WGS sequence"/>
</dbReference>
<keyword evidence="7" id="KW-0175">Coiled coil</keyword>
<feature type="coiled-coil region" evidence="7">
    <location>
        <begin position="516"/>
        <end position="543"/>
    </location>
</feature>
<comment type="similarity">
    <text evidence="1">Belongs to the folylpolyglutamate synthase family.</text>
</comment>
<dbReference type="GO" id="GO:0008841">
    <property type="term" value="F:dihydrofolate synthase activity"/>
    <property type="evidence" value="ECO:0007669"/>
    <property type="project" value="TreeGrafter"/>
</dbReference>
<dbReference type="UniPathway" id="UPA00850"/>
<name>A0A2K0T278_9HYPO</name>
<protein>
    <recommendedName>
        <fullName evidence="9">Mur ligase central domain-containing protein</fullName>
    </recommendedName>
</protein>
<keyword evidence="2" id="KW-0436">Ligase</keyword>
<evidence type="ECO:0000313" key="10">
    <source>
        <dbReference type="EMBL" id="PNP39635.1"/>
    </source>
</evidence>
<dbReference type="NCBIfam" id="TIGR01499">
    <property type="entry name" value="folC"/>
    <property type="match status" value="1"/>
</dbReference>
<dbReference type="GO" id="GO:0005829">
    <property type="term" value="C:cytosol"/>
    <property type="evidence" value="ECO:0007669"/>
    <property type="project" value="TreeGrafter"/>
</dbReference>
<dbReference type="InterPro" id="IPR013221">
    <property type="entry name" value="Mur_ligase_cen"/>
</dbReference>
<keyword evidence="4" id="KW-0547">Nucleotide-binding</keyword>
<gene>
    <name evidence="10" type="ORF">TGAMA5MH_08453</name>
</gene>
<dbReference type="GO" id="GO:0005739">
    <property type="term" value="C:mitochondrion"/>
    <property type="evidence" value="ECO:0007669"/>
    <property type="project" value="TreeGrafter"/>
</dbReference>
<evidence type="ECO:0000256" key="3">
    <source>
        <dbReference type="ARBA" id="ARBA00022723"/>
    </source>
</evidence>
<accession>A0A2K0T278</accession>
<dbReference type="Gene3D" id="3.40.1190.10">
    <property type="entry name" value="Mur-like, catalytic domain"/>
    <property type="match status" value="1"/>
</dbReference>
<dbReference type="InterPro" id="IPR018109">
    <property type="entry name" value="Folylpolyglutamate_synth_CS"/>
</dbReference>
<proteinExistence type="inferred from homology"/>
<dbReference type="PROSITE" id="PS01012">
    <property type="entry name" value="FOLYLPOLYGLU_SYNT_2"/>
    <property type="match status" value="1"/>
</dbReference>